<dbReference type="AlphaFoldDB" id="A0A1M4SHZ1"/>
<dbReference type="Proteomes" id="UP000184245">
    <property type="component" value="Unassembled WGS sequence"/>
</dbReference>
<dbReference type="SMART" id="SM00881">
    <property type="entry name" value="CoA_binding"/>
    <property type="match status" value="1"/>
</dbReference>
<protein>
    <submittedName>
        <fullName evidence="7">Acetyltransferase</fullName>
    </submittedName>
</protein>
<dbReference type="PROSITE" id="PS50975">
    <property type="entry name" value="ATP_GRASP"/>
    <property type="match status" value="1"/>
</dbReference>
<organism evidence="7 8">
    <name type="scientific">Lactonifactor longoviformis DSM 17459</name>
    <dbReference type="NCBI Taxonomy" id="1122155"/>
    <lineage>
        <taxon>Bacteria</taxon>
        <taxon>Bacillati</taxon>
        <taxon>Bacillota</taxon>
        <taxon>Clostridia</taxon>
        <taxon>Eubacteriales</taxon>
        <taxon>Clostridiaceae</taxon>
        <taxon>Lactonifactor</taxon>
    </lineage>
</organism>
<dbReference type="Gene3D" id="3.40.50.261">
    <property type="entry name" value="Succinyl-CoA synthetase domains"/>
    <property type="match status" value="2"/>
</dbReference>
<reference evidence="7 8" key="1">
    <citation type="submission" date="2016-11" db="EMBL/GenBank/DDBJ databases">
        <authorList>
            <person name="Jaros S."/>
            <person name="Januszkiewicz K."/>
            <person name="Wedrychowicz H."/>
        </authorList>
    </citation>
    <scope>NUCLEOTIDE SEQUENCE [LARGE SCALE GENOMIC DNA]</scope>
    <source>
        <strain evidence="7 8">DSM 17459</strain>
    </source>
</reference>
<keyword evidence="1" id="KW-0436">Ligase</keyword>
<evidence type="ECO:0000313" key="7">
    <source>
        <dbReference type="EMBL" id="SHE31607.1"/>
    </source>
</evidence>
<dbReference type="InterPro" id="IPR016102">
    <property type="entry name" value="Succinyl-CoA_synth-like"/>
</dbReference>
<evidence type="ECO:0000259" key="6">
    <source>
        <dbReference type="PROSITE" id="PS50975"/>
    </source>
</evidence>
<dbReference type="OrthoDB" id="9807426at2"/>
<dbReference type="Pfam" id="PF13607">
    <property type="entry name" value="Succ_CoA_lig"/>
    <property type="match status" value="1"/>
</dbReference>
<proteinExistence type="inferred from homology"/>
<dbReference type="InterPro" id="IPR036291">
    <property type="entry name" value="NAD(P)-bd_dom_sf"/>
</dbReference>
<dbReference type="Pfam" id="PF13380">
    <property type="entry name" value="CoA_binding_2"/>
    <property type="match status" value="1"/>
</dbReference>
<name>A0A1M4SHZ1_9CLOT</name>
<dbReference type="SUPFAM" id="SSF51735">
    <property type="entry name" value="NAD(P)-binding Rossmann-fold domains"/>
    <property type="match status" value="1"/>
</dbReference>
<dbReference type="InterPro" id="IPR032875">
    <property type="entry name" value="Succ_CoA_lig_flav_dom"/>
</dbReference>
<dbReference type="InterPro" id="IPR013815">
    <property type="entry name" value="ATP_grasp_subdomain_1"/>
</dbReference>
<evidence type="ECO:0000256" key="1">
    <source>
        <dbReference type="ARBA" id="ARBA00022598"/>
    </source>
</evidence>
<keyword evidence="3 5" id="KW-0067">ATP-binding</keyword>
<dbReference type="Pfam" id="PF13549">
    <property type="entry name" value="ATP-grasp_5"/>
    <property type="match status" value="1"/>
</dbReference>
<dbReference type="SUPFAM" id="SSF56059">
    <property type="entry name" value="Glutathione synthetase ATP-binding domain-like"/>
    <property type="match status" value="1"/>
</dbReference>
<dbReference type="Gene3D" id="3.30.470.20">
    <property type="entry name" value="ATP-grasp fold, B domain"/>
    <property type="match status" value="1"/>
</dbReference>
<dbReference type="InterPro" id="IPR051538">
    <property type="entry name" value="Acyl-CoA_Synth/Transferase"/>
</dbReference>
<dbReference type="STRING" id="1122155.SAMN02745158_00104"/>
<evidence type="ECO:0000256" key="2">
    <source>
        <dbReference type="ARBA" id="ARBA00022741"/>
    </source>
</evidence>
<sequence>MELTKLLRPRSIAVIGATDKPGFGLSTCSNLLKTKIKEHVYFVHPKREEVLGKECYKSIGEIPEKIDMCVLIVNKKVVPSALEEAAEYGCKAAVVYASGYGETGDKESEGQLRELCRKLDMAVMGVNCAGFINNLDEIFAFGMLVPGEARKGNVAIISQSGKICLNMMQITYMNFSYLISSGNSTCIRIEDYLEFLIKDEDTKVIGLYMEGIKDPVKFKEVLKQAALARKPVVILKVGKTSKGSALAASHTGSLAGSDKAFDAIVKKFGVIRVDDIEELVQMCHMLSVLPMIPENTGLSAMCLSGGETGVCADTGTLLGLEYPEFAPETMEKLRELLPDYATPANPLDMSATLAHDGEKYAAVIQAIMEDPSIGMVLCGQTILPEHGPKDVIQPMSDGMVIAAGKKKKPVAVMSFFNSSRDKMVREKLEAAGVPILPATGCGFKLLKYLMDFVKYKPEEHILDLAILENQKKEKVRTALSEHDSKCELAAAGVPVPPEAIVSSKEELRDFAPGISYPAVAKIASPDILHKSDVGGVKLNLQDAGELETAYQEIMESVKEKCPDARIDGVLVQSMLPQGVEMIIGVNADPQFGPMILCGLGGVFVEVFKDVSLYPAPLNEQEARSMIESLKGYKLLNGYRGSKKCDVDALAKFIVKISEYAVAQKESLKELDINPLFVYPEGEGVALADALVIKEQ</sequence>
<accession>A0A1M4SHZ1</accession>
<dbReference type="Gene3D" id="3.30.1490.20">
    <property type="entry name" value="ATP-grasp fold, A domain"/>
    <property type="match status" value="1"/>
</dbReference>
<keyword evidence="7" id="KW-0808">Transferase</keyword>
<evidence type="ECO:0000256" key="4">
    <source>
        <dbReference type="ARBA" id="ARBA00060888"/>
    </source>
</evidence>
<dbReference type="GO" id="GO:0016740">
    <property type="term" value="F:transferase activity"/>
    <property type="evidence" value="ECO:0007669"/>
    <property type="project" value="UniProtKB-KW"/>
</dbReference>
<dbReference type="InterPro" id="IPR003781">
    <property type="entry name" value="CoA-bd"/>
</dbReference>
<dbReference type="GO" id="GO:0016874">
    <property type="term" value="F:ligase activity"/>
    <property type="evidence" value="ECO:0007669"/>
    <property type="project" value="UniProtKB-KW"/>
</dbReference>
<evidence type="ECO:0000256" key="5">
    <source>
        <dbReference type="PROSITE-ProRule" id="PRU00409"/>
    </source>
</evidence>
<dbReference type="GO" id="GO:0005524">
    <property type="term" value="F:ATP binding"/>
    <property type="evidence" value="ECO:0007669"/>
    <property type="project" value="UniProtKB-UniRule"/>
</dbReference>
<evidence type="ECO:0000256" key="3">
    <source>
        <dbReference type="ARBA" id="ARBA00022840"/>
    </source>
</evidence>
<dbReference type="Gene3D" id="3.40.50.720">
    <property type="entry name" value="NAD(P)-binding Rossmann-like Domain"/>
    <property type="match status" value="1"/>
</dbReference>
<evidence type="ECO:0000313" key="8">
    <source>
        <dbReference type="Proteomes" id="UP000184245"/>
    </source>
</evidence>
<dbReference type="InterPro" id="IPR011761">
    <property type="entry name" value="ATP-grasp"/>
</dbReference>
<dbReference type="SUPFAM" id="SSF52210">
    <property type="entry name" value="Succinyl-CoA synthetase domains"/>
    <property type="match status" value="2"/>
</dbReference>
<dbReference type="FunFam" id="3.30.1490.20:FF:000020">
    <property type="entry name" value="Protein lysine acetyltransferase"/>
    <property type="match status" value="1"/>
</dbReference>
<feature type="domain" description="ATP-grasp" evidence="6">
    <location>
        <begin position="485"/>
        <end position="521"/>
    </location>
</feature>
<dbReference type="PANTHER" id="PTHR43334:SF1">
    <property type="entry name" value="3-HYDROXYPROPIONATE--COA LIGASE [ADP-FORMING]"/>
    <property type="match status" value="1"/>
</dbReference>
<dbReference type="RefSeq" id="WP_072848209.1">
    <property type="nucleotide sequence ID" value="NZ_FQVI01000001.1"/>
</dbReference>
<comment type="similarity">
    <text evidence="4">In the N-terminal section; belongs to the acetate CoA ligase alpha subunit family.</text>
</comment>
<keyword evidence="8" id="KW-1185">Reference proteome</keyword>
<dbReference type="GO" id="GO:0046872">
    <property type="term" value="F:metal ion binding"/>
    <property type="evidence" value="ECO:0007669"/>
    <property type="project" value="InterPro"/>
</dbReference>
<gene>
    <name evidence="7" type="ORF">SAMN02745158_00104</name>
</gene>
<dbReference type="EMBL" id="FQVI01000001">
    <property type="protein sequence ID" value="SHE31607.1"/>
    <property type="molecule type" value="Genomic_DNA"/>
</dbReference>
<dbReference type="PANTHER" id="PTHR43334">
    <property type="entry name" value="ACETATE--COA LIGASE [ADP-FORMING]"/>
    <property type="match status" value="1"/>
</dbReference>
<keyword evidence="2 5" id="KW-0547">Nucleotide-binding</keyword>